<keyword evidence="2" id="KW-1185">Reference proteome</keyword>
<dbReference type="AlphaFoldDB" id="A0A067R055"/>
<proteinExistence type="predicted"/>
<sequence>MNIGFRILKLKNFQTRSVFDLGCVFIYADVIVEIHTPVD</sequence>
<name>A0A067R055_ZOONE</name>
<dbReference type="EMBL" id="KK853136">
    <property type="protein sequence ID" value="KDR10810.1"/>
    <property type="molecule type" value="Genomic_DNA"/>
</dbReference>
<organism evidence="1 2">
    <name type="scientific">Zootermopsis nevadensis</name>
    <name type="common">Dampwood termite</name>
    <dbReference type="NCBI Taxonomy" id="136037"/>
    <lineage>
        <taxon>Eukaryota</taxon>
        <taxon>Metazoa</taxon>
        <taxon>Ecdysozoa</taxon>
        <taxon>Arthropoda</taxon>
        <taxon>Hexapoda</taxon>
        <taxon>Insecta</taxon>
        <taxon>Pterygota</taxon>
        <taxon>Neoptera</taxon>
        <taxon>Polyneoptera</taxon>
        <taxon>Dictyoptera</taxon>
        <taxon>Blattodea</taxon>
        <taxon>Blattoidea</taxon>
        <taxon>Termitoidae</taxon>
        <taxon>Termopsidae</taxon>
        <taxon>Zootermopsis</taxon>
    </lineage>
</organism>
<dbReference type="InParanoid" id="A0A067R055"/>
<gene>
    <name evidence="1" type="ORF">L798_14903</name>
</gene>
<protein>
    <submittedName>
        <fullName evidence="1">Uncharacterized protein</fullName>
    </submittedName>
</protein>
<reference evidence="1 2" key="1">
    <citation type="journal article" date="2014" name="Nat. Commun.">
        <title>Molecular traces of alternative social organization in a termite genome.</title>
        <authorList>
            <person name="Terrapon N."/>
            <person name="Li C."/>
            <person name="Robertson H.M."/>
            <person name="Ji L."/>
            <person name="Meng X."/>
            <person name="Booth W."/>
            <person name="Chen Z."/>
            <person name="Childers C.P."/>
            <person name="Glastad K.M."/>
            <person name="Gokhale K."/>
            <person name="Gowin J."/>
            <person name="Gronenberg W."/>
            <person name="Hermansen R.A."/>
            <person name="Hu H."/>
            <person name="Hunt B.G."/>
            <person name="Huylmans A.K."/>
            <person name="Khalil S.M."/>
            <person name="Mitchell R.D."/>
            <person name="Munoz-Torres M.C."/>
            <person name="Mustard J.A."/>
            <person name="Pan H."/>
            <person name="Reese J.T."/>
            <person name="Scharf M.E."/>
            <person name="Sun F."/>
            <person name="Vogel H."/>
            <person name="Xiao J."/>
            <person name="Yang W."/>
            <person name="Yang Z."/>
            <person name="Yang Z."/>
            <person name="Zhou J."/>
            <person name="Zhu J."/>
            <person name="Brent C.S."/>
            <person name="Elsik C.G."/>
            <person name="Goodisman M.A."/>
            <person name="Liberles D.A."/>
            <person name="Roe R.M."/>
            <person name="Vargo E.L."/>
            <person name="Vilcinskas A."/>
            <person name="Wang J."/>
            <person name="Bornberg-Bauer E."/>
            <person name="Korb J."/>
            <person name="Zhang G."/>
            <person name="Liebig J."/>
        </authorList>
    </citation>
    <scope>NUCLEOTIDE SEQUENCE [LARGE SCALE GENOMIC DNA]</scope>
    <source>
        <tissue evidence="1">Whole organism</tissue>
    </source>
</reference>
<dbReference type="Proteomes" id="UP000027135">
    <property type="component" value="Unassembled WGS sequence"/>
</dbReference>
<evidence type="ECO:0000313" key="1">
    <source>
        <dbReference type="EMBL" id="KDR10810.1"/>
    </source>
</evidence>
<accession>A0A067R055</accession>
<evidence type="ECO:0000313" key="2">
    <source>
        <dbReference type="Proteomes" id="UP000027135"/>
    </source>
</evidence>